<organism evidence="1 2">
    <name type="scientific">Burkholderia multivorans CGD2</name>
    <dbReference type="NCBI Taxonomy" id="513052"/>
    <lineage>
        <taxon>Bacteria</taxon>
        <taxon>Pseudomonadati</taxon>
        <taxon>Pseudomonadota</taxon>
        <taxon>Betaproteobacteria</taxon>
        <taxon>Burkholderiales</taxon>
        <taxon>Burkholderiaceae</taxon>
        <taxon>Burkholderia</taxon>
        <taxon>Burkholderia cepacia complex</taxon>
    </lineage>
</organism>
<sequence length="38" mass="4166">MDEPAAWTRGDTRARGTMRWLAGRGRSESAPTRLAGYG</sequence>
<dbReference type="EMBL" id="ACFC01000006">
    <property type="protein sequence ID" value="EEE06490.1"/>
    <property type="molecule type" value="Genomic_DNA"/>
</dbReference>
<comment type="caution">
    <text evidence="1">The sequence shown here is derived from an EMBL/GenBank/DDBJ whole genome shotgun (WGS) entry which is preliminary data.</text>
</comment>
<evidence type="ECO:0000313" key="2">
    <source>
        <dbReference type="Proteomes" id="UP000004535"/>
    </source>
</evidence>
<reference evidence="1 2" key="1">
    <citation type="journal article" date="2012" name="J. Bacteriol.">
        <title>Draft Genome Sequence Determination for Cystic Fibrosis and Chronic Granulomatous Disease Burkholderia multivorans Isolates.</title>
        <authorList>
            <person name="Varga J.J."/>
            <person name="Losada L."/>
            <person name="Zelazny A.M."/>
            <person name="Brinkac L."/>
            <person name="Harkins D."/>
            <person name="Radune D."/>
            <person name="Hostetler J."/>
            <person name="Sampaio E.P."/>
            <person name="Ronning C.M."/>
            <person name="Nierman W.C."/>
            <person name="Greenberg D.E."/>
            <person name="Holland S.M."/>
            <person name="Goldberg J.B."/>
        </authorList>
    </citation>
    <scope>NUCLEOTIDE SEQUENCE [LARGE SCALE GENOMIC DNA]</scope>
    <source>
        <strain evidence="1 2">CGD2</strain>
    </source>
</reference>
<proteinExistence type="predicted"/>
<protein>
    <submittedName>
        <fullName evidence="1">Uncharacterized protein</fullName>
    </submittedName>
</protein>
<dbReference type="AlphaFoldDB" id="B9BRR9"/>
<name>B9BRR9_9BURK</name>
<gene>
    <name evidence="1" type="ORF">BURMUCGD2_4086</name>
</gene>
<dbReference type="Proteomes" id="UP000004535">
    <property type="component" value="Unassembled WGS sequence"/>
</dbReference>
<evidence type="ECO:0000313" key="1">
    <source>
        <dbReference type="EMBL" id="EEE06490.1"/>
    </source>
</evidence>
<accession>B9BRR9</accession>